<dbReference type="GeneID" id="92930382"/>
<keyword evidence="1" id="KW-0812">Transmembrane</keyword>
<dbReference type="Proteomes" id="UP000005522">
    <property type="component" value="Chromosome"/>
</dbReference>
<protein>
    <submittedName>
        <fullName evidence="2">Uncharacterized protein</fullName>
    </submittedName>
</protein>
<keyword evidence="1" id="KW-0472">Membrane</keyword>
<sequence>MAAIYLLIAFVAGVAELFTGTFYLAAVALAALITLGASTFVRPDFLHWVFLAACLFTIPATMALRHRLARRASGIDDMDLGQTVAILSGPDAQQRYRVHYRGSEWSAELETGSACPGDRAVIVAKEGNILKLAVVSPPQEPLCPPH</sequence>
<name>A0A059ZRJ5_ACICK</name>
<feature type="transmembrane region" description="Helical" evidence="1">
    <location>
        <begin position="7"/>
        <end position="33"/>
    </location>
</feature>
<proteinExistence type="predicted"/>
<dbReference type="RefSeq" id="WP_004870418.1">
    <property type="nucleotide sequence ID" value="NZ_CP005986.1"/>
</dbReference>
<evidence type="ECO:0000313" key="2">
    <source>
        <dbReference type="EMBL" id="AIA54255.1"/>
    </source>
</evidence>
<dbReference type="eggNOG" id="COG1585">
    <property type="taxonomic scope" value="Bacteria"/>
</dbReference>
<evidence type="ECO:0000313" key="3">
    <source>
        <dbReference type="Proteomes" id="UP000005522"/>
    </source>
</evidence>
<feature type="transmembrane region" description="Helical" evidence="1">
    <location>
        <begin position="45"/>
        <end position="64"/>
    </location>
</feature>
<dbReference type="HOGENOM" id="CLU_1709293_0_0_6"/>
<dbReference type="KEGG" id="acz:Acaty_c0365"/>
<reference evidence="2 3" key="1">
    <citation type="journal article" date="2009" name="J. Bacteriol.">
        <title>Draft genome sequence of the extremely acidophilic bacterium Acidithiobacillus caldus ATCC 51756 reveals metabolic versatility in the genus Acidithiobacillus.</title>
        <authorList>
            <person name="Valdes J."/>
            <person name="Quatrini R."/>
            <person name="Hallberg K."/>
            <person name="Dopson M."/>
            <person name="Valenzuela P.D."/>
            <person name="Holmes D.S."/>
        </authorList>
    </citation>
    <scope>NUCLEOTIDE SEQUENCE [LARGE SCALE GENOMIC DNA]</scope>
    <source>
        <strain evidence="3">ATCC 51756 / DSM 8584 / KU</strain>
    </source>
</reference>
<organism evidence="2 3">
    <name type="scientific">Acidithiobacillus caldus (strain ATCC 51756 / DSM 8584 / KU)</name>
    <dbReference type="NCBI Taxonomy" id="637389"/>
    <lineage>
        <taxon>Bacteria</taxon>
        <taxon>Pseudomonadati</taxon>
        <taxon>Pseudomonadota</taxon>
        <taxon>Acidithiobacillia</taxon>
        <taxon>Acidithiobacillales</taxon>
        <taxon>Acidithiobacillaceae</taxon>
        <taxon>Acidithiobacillus</taxon>
    </lineage>
</organism>
<gene>
    <name evidence="2" type="ORF">Acaty_c0365</name>
</gene>
<evidence type="ECO:0000256" key="1">
    <source>
        <dbReference type="SAM" id="Phobius"/>
    </source>
</evidence>
<dbReference type="AlphaFoldDB" id="A0A059ZRJ5"/>
<dbReference type="EMBL" id="CP005986">
    <property type="protein sequence ID" value="AIA54255.1"/>
    <property type="molecule type" value="Genomic_DNA"/>
</dbReference>
<keyword evidence="1" id="KW-1133">Transmembrane helix</keyword>
<accession>A0A059ZRJ5</accession>